<dbReference type="SUPFAM" id="SSF56496">
    <property type="entry name" value="Fibrinogen C-terminal domain-like"/>
    <property type="match status" value="1"/>
</dbReference>
<organism evidence="2">
    <name type="scientific">Amphimedon queenslandica</name>
    <name type="common">Sponge</name>
    <dbReference type="NCBI Taxonomy" id="400682"/>
    <lineage>
        <taxon>Eukaryota</taxon>
        <taxon>Metazoa</taxon>
        <taxon>Porifera</taxon>
        <taxon>Demospongiae</taxon>
        <taxon>Heteroscleromorpha</taxon>
        <taxon>Haplosclerida</taxon>
        <taxon>Niphatidae</taxon>
        <taxon>Amphimedon</taxon>
    </lineage>
</organism>
<dbReference type="InterPro" id="IPR014716">
    <property type="entry name" value="Fibrinogen_a/b/g_C_1"/>
</dbReference>
<evidence type="ECO:0000313" key="2">
    <source>
        <dbReference type="EnsemblMetazoa" id="Aqu2.1.22474_001"/>
    </source>
</evidence>
<reference evidence="2" key="1">
    <citation type="submission" date="2017-05" db="UniProtKB">
        <authorList>
            <consortium name="EnsemblMetazoa"/>
        </authorList>
    </citation>
    <scope>IDENTIFICATION</scope>
</reference>
<name>A0A1X7U4K6_AMPQE</name>
<dbReference type="NCBIfam" id="NF040941">
    <property type="entry name" value="GGGWT_bact"/>
    <property type="match status" value="1"/>
</dbReference>
<keyword evidence="1" id="KW-1133">Transmembrane helix</keyword>
<proteinExistence type="predicted"/>
<dbReference type="OrthoDB" id="5971203at2759"/>
<dbReference type="InterPro" id="IPR036056">
    <property type="entry name" value="Fibrinogen-like_C"/>
</dbReference>
<dbReference type="InParanoid" id="A0A1X7U4K6"/>
<keyword evidence="1" id="KW-0472">Membrane</keyword>
<feature type="transmembrane region" description="Helical" evidence="1">
    <location>
        <begin position="37"/>
        <end position="62"/>
    </location>
</feature>
<dbReference type="EnsemblMetazoa" id="Aqu2.1.22474_001">
    <property type="protein sequence ID" value="Aqu2.1.22474_001"/>
    <property type="gene ID" value="Aqu2.1.22474"/>
</dbReference>
<dbReference type="Gene3D" id="3.90.215.10">
    <property type="entry name" value="Gamma Fibrinogen, chain A, domain 1"/>
    <property type="match status" value="1"/>
</dbReference>
<protein>
    <recommendedName>
        <fullName evidence="3">Fibrinogen C-terminal domain-containing protein</fullName>
    </recommendedName>
</protein>
<evidence type="ECO:0000256" key="1">
    <source>
        <dbReference type="SAM" id="Phobius"/>
    </source>
</evidence>
<dbReference type="eggNOG" id="ENOG502RVHF">
    <property type="taxonomic scope" value="Eukaryota"/>
</dbReference>
<evidence type="ECO:0008006" key="3">
    <source>
        <dbReference type="Google" id="ProtNLM"/>
    </source>
</evidence>
<keyword evidence="1" id="KW-0812">Transmembrane</keyword>
<dbReference type="AlphaFoldDB" id="A0A1X7U4K6"/>
<sequence>MDKQSRFATNSSQQIENVYELQSLERMPPSTKSKQSAWTVLVIILTILMCLALMLLISILCLDLIRGEDTNQVSSSNADTTDATPSISSTTLLGSCKEIKKEQPDSPSGVYQLVTASGTSSYYTYCNMETLCGSGGGWTRLAYLDMSDRSQNCSSGLQYFSSAGLRTCGKKDTMRATCDSVKFSSNGISYSQVCGRVVGYQYGTPDAVHPNTQNIDSVYLDGVSITHGESPRHHIWSLLVGVHSNKSYFDNCPCAGGNSSQNFIGNDYFCESANPTDSWDPIFYSTDPLWDGKGCDAPEAGCCSDSRLPWFNKTLDAPTTDYLEMRLCVDQGTHTEDIKLTFYELYVK</sequence>
<accession>A0A1X7U4K6</accession>